<evidence type="ECO:0000256" key="3">
    <source>
        <dbReference type="ARBA" id="ARBA00023125"/>
    </source>
</evidence>
<keyword evidence="6" id="KW-0255">Endonuclease</keyword>
<dbReference type="PANTHER" id="PTHR30408:SF12">
    <property type="entry name" value="TYPE I RESTRICTION ENZYME MJAVIII SPECIFICITY SUBUNIT"/>
    <property type="match status" value="1"/>
</dbReference>
<dbReference type="InterPro" id="IPR000055">
    <property type="entry name" value="Restrct_endonuc_typeI_TRD"/>
</dbReference>
<dbReference type="RefSeq" id="WP_234860324.1">
    <property type="nucleotide sequence ID" value="NZ_JAKEVZ010000002.1"/>
</dbReference>
<dbReference type="GO" id="GO:0004519">
    <property type="term" value="F:endonuclease activity"/>
    <property type="evidence" value="ECO:0007669"/>
    <property type="project" value="UniProtKB-KW"/>
</dbReference>
<dbReference type="Pfam" id="PF01420">
    <property type="entry name" value="Methylase_S"/>
    <property type="match status" value="2"/>
</dbReference>
<keyword evidence="4" id="KW-0175">Coiled coil</keyword>
<evidence type="ECO:0000256" key="4">
    <source>
        <dbReference type="SAM" id="Coils"/>
    </source>
</evidence>
<evidence type="ECO:0000313" key="7">
    <source>
        <dbReference type="Proteomes" id="UP001201449"/>
    </source>
</evidence>
<comment type="caution">
    <text evidence="6">The sequence shown here is derived from an EMBL/GenBank/DDBJ whole genome shotgun (WGS) entry which is preliminary data.</text>
</comment>
<feature type="domain" description="Type I restriction modification DNA specificity" evidence="5">
    <location>
        <begin position="222"/>
        <end position="374"/>
    </location>
</feature>
<keyword evidence="3" id="KW-0238">DNA-binding</keyword>
<keyword evidence="6" id="KW-0378">Hydrolase</keyword>
<keyword evidence="2" id="KW-0680">Restriction system</keyword>
<dbReference type="CDD" id="cd17290">
    <property type="entry name" value="RMtype1_S_AleSS8ORF2795P_TRD1-CR1_like"/>
    <property type="match status" value="1"/>
</dbReference>
<proteinExistence type="inferred from homology"/>
<sequence>MKILSDTIKNIALEIRTGKTPPTSNHEYFGEEINWYTPSDLDKGKFLGKSRRGITGKAISDKKAIVFKPNTVLIGAIGDIGKLGVTSDFSSSNQQITGIYPDPKKVDSQFLYYWLKAHKQSLLDKSKSAIVPILNNKDLGQVKILFPEYISDQLLIANLLSKAENLIAQRNDSIRLLDEFLKSTFLEVFGDPEKNPKNLPFTTLEKLCSVIVDCPHSTPVKSKEATNYPCIRTSELTNGYISWDSMQYLDEDEYKKRTQRLIPEAGDIVYGREGTYGEAIRIPKTHKFSLGQRTMLFRPDYKKTNSIFLWAMVRSEFVYRQAKKKNSGSTVGHVNVKDIKQFRIYNPPIELQTQFAQIVEKTEVLKTQYQQSLQELENLYGSLSQRAFRGELIKY</sequence>
<keyword evidence="6" id="KW-0540">Nuclease</keyword>
<protein>
    <submittedName>
        <fullName evidence="6">Restriction endonuclease subunit S</fullName>
    </submittedName>
</protein>
<feature type="coiled-coil region" evidence="4">
    <location>
        <begin position="359"/>
        <end position="386"/>
    </location>
</feature>
<evidence type="ECO:0000256" key="1">
    <source>
        <dbReference type="ARBA" id="ARBA00010923"/>
    </source>
</evidence>
<name>A0ABS9BS82_9BACT</name>
<reference evidence="6 7" key="1">
    <citation type="submission" date="2022-01" db="EMBL/GenBank/DDBJ databases">
        <title>Mariniradius saccharolyticus sp. nov., isolated from sediment of a river.</title>
        <authorList>
            <person name="Liu H."/>
        </authorList>
    </citation>
    <scope>NUCLEOTIDE SEQUENCE [LARGE SCALE GENOMIC DNA]</scope>
    <source>
        <strain evidence="6 7">RY-2</strain>
    </source>
</reference>
<dbReference type="Proteomes" id="UP001201449">
    <property type="component" value="Unassembled WGS sequence"/>
</dbReference>
<comment type="similarity">
    <text evidence="1">Belongs to the type-I restriction system S methylase family.</text>
</comment>
<evidence type="ECO:0000259" key="5">
    <source>
        <dbReference type="Pfam" id="PF01420"/>
    </source>
</evidence>
<gene>
    <name evidence="6" type="ORF">L0U89_03885</name>
</gene>
<keyword evidence="7" id="KW-1185">Reference proteome</keyword>
<dbReference type="InterPro" id="IPR052021">
    <property type="entry name" value="Type-I_RS_S_subunit"/>
</dbReference>
<dbReference type="PANTHER" id="PTHR30408">
    <property type="entry name" value="TYPE-1 RESTRICTION ENZYME ECOKI SPECIFICITY PROTEIN"/>
    <property type="match status" value="1"/>
</dbReference>
<organism evidence="6 7">
    <name type="scientific">Mariniradius sediminis</name>
    <dbReference type="NCBI Taxonomy" id="2909237"/>
    <lineage>
        <taxon>Bacteria</taxon>
        <taxon>Pseudomonadati</taxon>
        <taxon>Bacteroidota</taxon>
        <taxon>Cytophagia</taxon>
        <taxon>Cytophagales</taxon>
        <taxon>Cyclobacteriaceae</taxon>
        <taxon>Mariniradius</taxon>
    </lineage>
</organism>
<evidence type="ECO:0000313" key="6">
    <source>
        <dbReference type="EMBL" id="MCF1750200.1"/>
    </source>
</evidence>
<dbReference type="EMBL" id="JAKEVZ010000002">
    <property type="protein sequence ID" value="MCF1750200.1"/>
    <property type="molecule type" value="Genomic_DNA"/>
</dbReference>
<dbReference type="SUPFAM" id="SSF116734">
    <property type="entry name" value="DNA methylase specificity domain"/>
    <property type="match status" value="2"/>
</dbReference>
<dbReference type="InterPro" id="IPR044946">
    <property type="entry name" value="Restrct_endonuc_typeI_TRD_sf"/>
</dbReference>
<evidence type="ECO:0000256" key="2">
    <source>
        <dbReference type="ARBA" id="ARBA00022747"/>
    </source>
</evidence>
<accession>A0ABS9BS82</accession>
<feature type="domain" description="Type I restriction modification DNA specificity" evidence="5">
    <location>
        <begin position="14"/>
        <end position="174"/>
    </location>
</feature>
<dbReference type="Gene3D" id="3.90.220.20">
    <property type="entry name" value="DNA methylase specificity domains"/>
    <property type="match status" value="2"/>
</dbReference>